<accession>A0ABS8P8J1</accession>
<feature type="transmembrane region" description="Helical" evidence="1">
    <location>
        <begin position="52"/>
        <end position="74"/>
    </location>
</feature>
<feature type="transmembrane region" description="Helical" evidence="1">
    <location>
        <begin position="168"/>
        <end position="189"/>
    </location>
</feature>
<protein>
    <submittedName>
        <fullName evidence="2">Uncharacterized protein</fullName>
    </submittedName>
</protein>
<keyword evidence="1" id="KW-0812">Transmembrane</keyword>
<keyword evidence="1" id="KW-0472">Membrane</keyword>
<evidence type="ECO:0000256" key="1">
    <source>
        <dbReference type="SAM" id="Phobius"/>
    </source>
</evidence>
<evidence type="ECO:0000313" key="3">
    <source>
        <dbReference type="Proteomes" id="UP001199469"/>
    </source>
</evidence>
<comment type="caution">
    <text evidence="2">The sequence shown here is derived from an EMBL/GenBank/DDBJ whole genome shotgun (WGS) entry which is preliminary data.</text>
</comment>
<reference evidence="2 3" key="1">
    <citation type="submission" date="2021-11" db="EMBL/GenBank/DDBJ databases">
        <title>Draft genome sequence of Actinomycetospora sp. SF1 isolated from the rhizosphere soil.</title>
        <authorList>
            <person name="Duangmal K."/>
            <person name="Chantavorakit T."/>
        </authorList>
    </citation>
    <scope>NUCLEOTIDE SEQUENCE [LARGE SCALE GENOMIC DNA]</scope>
    <source>
        <strain evidence="2 3">TBRC 5722</strain>
    </source>
</reference>
<dbReference type="EMBL" id="JAJNDB010000002">
    <property type="protein sequence ID" value="MCD2194556.1"/>
    <property type="molecule type" value="Genomic_DNA"/>
</dbReference>
<feature type="transmembrane region" description="Helical" evidence="1">
    <location>
        <begin position="132"/>
        <end position="156"/>
    </location>
</feature>
<evidence type="ECO:0000313" key="2">
    <source>
        <dbReference type="EMBL" id="MCD2194556.1"/>
    </source>
</evidence>
<gene>
    <name evidence="2" type="ORF">LQ327_14380</name>
</gene>
<feature type="transmembrane region" description="Helical" evidence="1">
    <location>
        <begin position="201"/>
        <end position="224"/>
    </location>
</feature>
<proteinExistence type="predicted"/>
<name>A0ABS8P8J1_9PSEU</name>
<dbReference type="Proteomes" id="UP001199469">
    <property type="component" value="Unassembled WGS sequence"/>
</dbReference>
<dbReference type="RefSeq" id="WP_230734626.1">
    <property type="nucleotide sequence ID" value="NZ_JAJNDB010000002.1"/>
</dbReference>
<sequence length="255" mass="27741">MASQHGFQRMAALCGVVAVLLFFGAFALAGFIPPVSPSLTAEQITAHYREHTFGMGLGGLAMMLSGMFYAPFTAVISTQMQRIPGVHRTVHYTRLVAGAFACVTFTLPGMLLVVASFRPERAPDLTLLLNDLAWILLVLPWPPFFAQNGAFAFAIMTDRREVPLFPRWVAYFNVWAPISFSPSILLPFFRSGPFAWNGLFVVWIPAVVFVAQFVVNAAVLFTAIRQEESLEVGLPGFDGLGAPVAVVPPSMISGT</sequence>
<organism evidence="2 3">
    <name type="scientific">Actinomycetospora endophytica</name>
    <dbReference type="NCBI Taxonomy" id="2291215"/>
    <lineage>
        <taxon>Bacteria</taxon>
        <taxon>Bacillati</taxon>
        <taxon>Actinomycetota</taxon>
        <taxon>Actinomycetes</taxon>
        <taxon>Pseudonocardiales</taxon>
        <taxon>Pseudonocardiaceae</taxon>
        <taxon>Actinomycetospora</taxon>
    </lineage>
</organism>
<keyword evidence="3" id="KW-1185">Reference proteome</keyword>
<keyword evidence="1" id="KW-1133">Transmembrane helix</keyword>
<feature type="transmembrane region" description="Helical" evidence="1">
    <location>
        <begin position="12"/>
        <end position="32"/>
    </location>
</feature>
<feature type="transmembrane region" description="Helical" evidence="1">
    <location>
        <begin position="95"/>
        <end position="117"/>
    </location>
</feature>